<dbReference type="OrthoDB" id="4686812at2"/>
<feature type="region of interest" description="Disordered" evidence="1">
    <location>
        <begin position="215"/>
        <end position="240"/>
    </location>
</feature>
<sequence length="388" mass="39791">MSSALKWLWLPAAAAPLLIVLAIPLLTIIISSPGESTRDFYAACTTHLGTRAAIVANPPRQPLSPDEVLLRITTTATKLGFGRQGATVTAAIALEATGLANAANPAAPETLRYAHSTEIRDGAGALGLPLTWASAEELMTPEVSTAIALDRMVDTAPEWRDTDPAALAAQITGRPATDYTDAVAAAQTRIPATLTTTTPTTPSSAGADLAITATTTSTASPSPTPTSSAPLAPSQASSAAKTAPQAAACLSALTTPLPPAAPGPNPYGPQLAAAAQHAVGTDPRHDTDDPDNSVPTSARFVADLVTSTTGKSYPATLAEQLQTGWTAPDPDPGDLVFTDISADAGPHLVGIAVDADTMVTVLPGHPNPEWTRIGPNRLVRRIDVDRTR</sequence>
<feature type="compositionally biased region" description="Pro residues" evidence="1">
    <location>
        <begin position="257"/>
        <end position="267"/>
    </location>
</feature>
<evidence type="ECO:0000313" key="3">
    <source>
        <dbReference type="Proteomes" id="UP000193487"/>
    </source>
</evidence>
<reference evidence="2 3" key="1">
    <citation type="submission" date="2016-01" db="EMBL/GenBank/DDBJ databases">
        <title>The new phylogeny of the genus Mycobacterium.</title>
        <authorList>
            <person name="Tarcisio F."/>
            <person name="Conor M."/>
            <person name="Antonella G."/>
            <person name="Elisabetta G."/>
            <person name="Giulia F.S."/>
            <person name="Sara T."/>
            <person name="Anna F."/>
            <person name="Clotilde B."/>
            <person name="Roberto B."/>
            <person name="Veronica D.S."/>
            <person name="Fabio R."/>
            <person name="Monica P."/>
            <person name="Olivier J."/>
            <person name="Enrico T."/>
            <person name="Nicola S."/>
        </authorList>
    </citation>
    <scope>NUCLEOTIDE SEQUENCE [LARGE SCALE GENOMIC DNA]</scope>
    <source>
        <strain evidence="2 3">DSM 45166</strain>
    </source>
</reference>
<evidence type="ECO:0000256" key="1">
    <source>
        <dbReference type="SAM" id="MobiDB-lite"/>
    </source>
</evidence>
<feature type="region of interest" description="Disordered" evidence="1">
    <location>
        <begin position="257"/>
        <end position="293"/>
    </location>
</feature>
<name>A0A1X1YJ31_9MYCO</name>
<dbReference type="AlphaFoldDB" id="A0A1X1YJ31"/>
<evidence type="ECO:0000313" key="2">
    <source>
        <dbReference type="EMBL" id="ORW11102.1"/>
    </source>
</evidence>
<dbReference type="EMBL" id="LQPE01000010">
    <property type="protein sequence ID" value="ORW11102.1"/>
    <property type="molecule type" value="Genomic_DNA"/>
</dbReference>
<proteinExistence type="predicted"/>
<protein>
    <recommendedName>
        <fullName evidence="4">NlpC/P60 domain-containing protein</fullName>
    </recommendedName>
</protein>
<dbReference type="Proteomes" id="UP000193487">
    <property type="component" value="Unassembled WGS sequence"/>
</dbReference>
<evidence type="ECO:0008006" key="4">
    <source>
        <dbReference type="Google" id="ProtNLM"/>
    </source>
</evidence>
<gene>
    <name evidence="2" type="ORF">AWC14_19520</name>
</gene>
<keyword evidence="3" id="KW-1185">Reference proteome</keyword>
<comment type="caution">
    <text evidence="2">The sequence shown here is derived from an EMBL/GenBank/DDBJ whole genome shotgun (WGS) entry which is preliminary data.</text>
</comment>
<organism evidence="2 3">
    <name type="scientific">Mycobacterium kyorinense</name>
    <dbReference type="NCBI Taxonomy" id="487514"/>
    <lineage>
        <taxon>Bacteria</taxon>
        <taxon>Bacillati</taxon>
        <taxon>Actinomycetota</taxon>
        <taxon>Actinomycetes</taxon>
        <taxon>Mycobacteriales</taxon>
        <taxon>Mycobacteriaceae</taxon>
        <taxon>Mycobacterium</taxon>
    </lineage>
</organism>
<accession>A0A1X1YJ31</accession>
<dbReference type="RefSeq" id="WP_045385092.1">
    <property type="nucleotide sequence ID" value="NZ_BBKA01000153.1"/>
</dbReference>